<dbReference type="AlphaFoldDB" id="A0A5C0SE80"/>
<dbReference type="PROSITE" id="PS51918">
    <property type="entry name" value="RADICAL_SAM"/>
    <property type="match status" value="1"/>
</dbReference>
<keyword evidence="3" id="KW-1185">Reference proteome</keyword>
<dbReference type="InterPro" id="IPR006638">
    <property type="entry name" value="Elp3/MiaA/NifB-like_rSAM"/>
</dbReference>
<dbReference type="SFLD" id="SFLDF00310">
    <property type="entry name" value="oxygen-independent_coproporphy"/>
    <property type="match status" value="1"/>
</dbReference>
<dbReference type="PANTHER" id="PTHR13932">
    <property type="entry name" value="COPROPORPHYRINIGEN III OXIDASE"/>
    <property type="match status" value="1"/>
</dbReference>
<evidence type="ECO:0000313" key="2">
    <source>
        <dbReference type="EMBL" id="QEK12076.1"/>
    </source>
</evidence>
<evidence type="ECO:0000313" key="3">
    <source>
        <dbReference type="Proteomes" id="UP000324646"/>
    </source>
</evidence>
<dbReference type="InterPro" id="IPR007197">
    <property type="entry name" value="rSAM"/>
</dbReference>
<dbReference type="GO" id="GO:0051989">
    <property type="term" value="F:coproporphyrinogen dehydrogenase activity"/>
    <property type="evidence" value="ECO:0007669"/>
    <property type="project" value="UniProtKB-EC"/>
</dbReference>
<dbReference type="PANTHER" id="PTHR13932:SF1">
    <property type="entry name" value="OXYGEN-INDEPENDENT COPROPORPHYRINOGEN-III OXIDASE-LIKE PROTEIN HEMZ"/>
    <property type="match status" value="1"/>
</dbReference>
<dbReference type="InterPro" id="IPR023995">
    <property type="entry name" value="HemZ"/>
</dbReference>
<dbReference type="SUPFAM" id="SSF102114">
    <property type="entry name" value="Radical SAM enzymes"/>
    <property type="match status" value="1"/>
</dbReference>
<dbReference type="OrthoDB" id="9808022at2"/>
<organism evidence="2 3">
    <name type="scientific">Crassaminicella thermophila</name>
    <dbReference type="NCBI Taxonomy" id="2599308"/>
    <lineage>
        <taxon>Bacteria</taxon>
        <taxon>Bacillati</taxon>
        <taxon>Bacillota</taxon>
        <taxon>Clostridia</taxon>
        <taxon>Eubacteriales</taxon>
        <taxon>Clostridiaceae</taxon>
        <taxon>Crassaminicella</taxon>
    </lineage>
</organism>
<dbReference type="GO" id="GO:0005737">
    <property type="term" value="C:cytoplasm"/>
    <property type="evidence" value="ECO:0007669"/>
    <property type="project" value="TreeGrafter"/>
</dbReference>
<dbReference type="InterPro" id="IPR034505">
    <property type="entry name" value="Coproporphyrinogen-III_oxidase"/>
</dbReference>
<dbReference type="Proteomes" id="UP000324646">
    <property type="component" value="Chromosome"/>
</dbReference>
<dbReference type="Gene3D" id="3.80.30.20">
    <property type="entry name" value="tm_1862 like domain"/>
    <property type="match status" value="1"/>
</dbReference>
<sequence length="496" mass="57552">MINILLKGHDFRYEVGELIKVFVGSEKIKFIDSEALVDDQSFLLVNSFNREYNNFSVSTKIIKNNKMIIEKSINCKIETDNELKIRKLIKRNIKLCIYDVLSDFYNTSPPWGILTGIRPTKIAYELMEQELDINQIKKILKDYYRISEEKIDLVTKIVQIEKPIISKNNVDTVSIYISIPFCPTRCLYCSFPSNPLDKGKNRIEEYLKALIYEIKETGKILKQFNKNVETLYIGGGTPTALNDLELDILLKKIKEYIDLRWVKEITVEAGRPDTITKKKLMVLKKHGVNRISINPQTMNQKTLSIIGRSHEPEDIVSAYELARQIGFDTINMDIIIGLPGENCKMVEETMKKIQSLNPENLTIHTLAIKKTSQLREYIKDYALVKEDEVKKMLEITDRYAKKMGLIPYYMYRQKYMLGNLENIGYAKPGHVCIYNVQIIEEKQSIIALGAGAVSKIYYPLENRLERVPNVTNLEQYISRVEEMVDRKKKEIVNIYI</sequence>
<evidence type="ECO:0000259" key="1">
    <source>
        <dbReference type="PROSITE" id="PS51918"/>
    </source>
</evidence>
<dbReference type="SFLD" id="SFLDS00029">
    <property type="entry name" value="Radical_SAM"/>
    <property type="match status" value="1"/>
</dbReference>
<feature type="domain" description="Radical SAM core" evidence="1">
    <location>
        <begin position="167"/>
        <end position="407"/>
    </location>
</feature>
<protein>
    <submittedName>
        <fullName evidence="2">Coproporphyrinogen dehydrogenase HemZ</fullName>
        <ecNumber evidence="2">1.3.98.3</ecNumber>
    </submittedName>
</protein>
<dbReference type="InterPro" id="IPR023404">
    <property type="entry name" value="rSAM_horseshoe"/>
</dbReference>
<keyword evidence="2" id="KW-0560">Oxidoreductase</keyword>
<dbReference type="InterPro" id="IPR058240">
    <property type="entry name" value="rSAM_sf"/>
</dbReference>
<proteinExistence type="predicted"/>
<dbReference type="SMART" id="SM00729">
    <property type="entry name" value="Elp3"/>
    <property type="match status" value="1"/>
</dbReference>
<dbReference type="RefSeq" id="WP_148809231.1">
    <property type="nucleotide sequence ID" value="NZ_CP042243.1"/>
</dbReference>
<dbReference type="Pfam" id="PF04055">
    <property type="entry name" value="Radical_SAM"/>
    <property type="match status" value="1"/>
</dbReference>
<dbReference type="SFLD" id="SFLDG01065">
    <property type="entry name" value="anaerobic_coproporphyrinogen-I"/>
    <property type="match status" value="1"/>
</dbReference>
<name>A0A5C0SE80_CRATE</name>
<dbReference type="GO" id="GO:0006779">
    <property type="term" value="P:porphyrin-containing compound biosynthetic process"/>
    <property type="evidence" value="ECO:0007669"/>
    <property type="project" value="TreeGrafter"/>
</dbReference>
<accession>A0A5C0SE80</accession>
<dbReference type="EMBL" id="CP042243">
    <property type="protein sequence ID" value="QEK12076.1"/>
    <property type="molecule type" value="Genomic_DNA"/>
</dbReference>
<dbReference type="SFLD" id="SFLDG01082">
    <property type="entry name" value="B12-binding_domain_containing"/>
    <property type="match status" value="1"/>
</dbReference>
<dbReference type="EC" id="1.3.98.3" evidence="2"/>
<dbReference type="CDD" id="cd01335">
    <property type="entry name" value="Radical_SAM"/>
    <property type="match status" value="1"/>
</dbReference>
<dbReference type="NCBIfam" id="TIGR03994">
    <property type="entry name" value="rSAM_HemZ"/>
    <property type="match status" value="1"/>
</dbReference>
<reference evidence="2 3" key="1">
    <citation type="submission" date="2019-07" db="EMBL/GenBank/DDBJ databases">
        <title>Complete genome of Crassaminicella thermophila SY095.</title>
        <authorList>
            <person name="Li X."/>
        </authorList>
    </citation>
    <scope>NUCLEOTIDE SEQUENCE [LARGE SCALE GENOMIC DNA]</scope>
    <source>
        <strain evidence="2 3">SY095</strain>
    </source>
</reference>
<gene>
    <name evidence="2" type="primary">hemZ</name>
    <name evidence="2" type="ORF">FQB35_06640</name>
</gene>
<dbReference type="GO" id="GO:0051539">
    <property type="term" value="F:4 iron, 4 sulfur cluster binding"/>
    <property type="evidence" value="ECO:0007669"/>
    <property type="project" value="TreeGrafter"/>
</dbReference>
<dbReference type="KEGG" id="crs:FQB35_06640"/>